<organism evidence="1">
    <name type="scientific">Halomonas sp. ZM3</name>
    <dbReference type="NCBI Taxonomy" id="1250400"/>
    <lineage>
        <taxon>Bacteria</taxon>
        <taxon>Pseudomonadati</taxon>
        <taxon>Pseudomonadota</taxon>
        <taxon>Gammaproteobacteria</taxon>
        <taxon>Oceanospirillales</taxon>
        <taxon>Halomonadaceae</taxon>
        <taxon>Halomonas</taxon>
    </lineage>
</organism>
<protein>
    <submittedName>
        <fullName evidence="1">Uncharacterized protein</fullName>
    </submittedName>
</protein>
<keyword evidence="1" id="KW-0614">Plasmid</keyword>
<name>K7SQ20_9GAMM</name>
<sequence length="133" mass="14970">MPSRCAGSATKLLSKVMVVFIRPSSHWLQWLSCAVGPVFPRLEHHLRFRFSGHHRRGRDALGLHGTFSLSSLPALRVFDTGQSRGKLHDRSSDLFRAVRSEHIEQNRQLIAAQGSHSRAAGIIMYRHCVFSQG</sequence>
<accession>K7SQ20</accession>
<evidence type="ECO:0000313" key="1">
    <source>
        <dbReference type="EMBL" id="AFW03521.1"/>
    </source>
</evidence>
<geneLocation type="plasmid" evidence="1">
    <name>pZM3H1</name>
</geneLocation>
<dbReference type="EMBL" id="JX569338">
    <property type="protein sequence ID" value="AFW03521.1"/>
    <property type="molecule type" value="Genomic_DNA"/>
</dbReference>
<proteinExistence type="predicted"/>
<reference evidence="1" key="1">
    <citation type="journal article" date="2013" name="BMC Microbiol.">
        <title>Characterization of Halomonas sp. ZM3 isolated from the Zelazny Most post-flotation waste reservoir, with a special focus on its mobile DNA.</title>
        <authorList>
            <person name="Dziewit L."/>
            <person name="Pyzik A."/>
            <person name="Matlakowska R."/>
            <person name="Baj J."/>
            <person name="Szuplewska M."/>
            <person name="Bartosik D."/>
        </authorList>
    </citation>
    <scope>NUCLEOTIDE SEQUENCE</scope>
    <source>
        <strain evidence="1">ZM3</strain>
        <plasmid evidence="1">pZM3H1</plasmid>
    </source>
</reference>
<dbReference type="AlphaFoldDB" id="K7SQ20"/>